<accession>A0A165PBU6</accession>
<sequence length="258" mass="27802">MSAKAISNSTLSLRFMQNAQRVKMQAQVEAEQAKIKDDAEWSVSQEVRDAWGIGSSSSTQKQTKLQSVTYEASYVPFIFGEEDEGKEEGEEDVGVGPSSCRPALAKGRRTFNERGQEVLRNEVPDSEHDAEAADEAAGLSNALKGKGRPASISGFKAPLPTKPRDGKKARTKTAQELIRETAAAAPVSLSSVPTSSAVNVKSEPAGFLKPAGVDAPPLADANSGYKRRQRDRDMVPDPTESKRKKRKKNAEAALTTVE</sequence>
<name>A0A165PBU6_9APHY</name>
<dbReference type="STRING" id="1314783.A0A165PBU6"/>
<reference evidence="2 3" key="1">
    <citation type="journal article" date="2016" name="Mol. Biol. Evol.">
        <title>Comparative Genomics of Early-Diverging Mushroom-Forming Fungi Provides Insights into the Origins of Lignocellulose Decay Capabilities.</title>
        <authorList>
            <person name="Nagy L.G."/>
            <person name="Riley R."/>
            <person name="Tritt A."/>
            <person name="Adam C."/>
            <person name="Daum C."/>
            <person name="Floudas D."/>
            <person name="Sun H."/>
            <person name="Yadav J.S."/>
            <person name="Pangilinan J."/>
            <person name="Larsson K.H."/>
            <person name="Matsuura K."/>
            <person name="Barry K."/>
            <person name="Labutti K."/>
            <person name="Kuo R."/>
            <person name="Ohm R.A."/>
            <person name="Bhattacharya S.S."/>
            <person name="Shirouzu T."/>
            <person name="Yoshinaga Y."/>
            <person name="Martin F.M."/>
            <person name="Grigoriev I.V."/>
            <person name="Hibbett D.S."/>
        </authorList>
    </citation>
    <scope>NUCLEOTIDE SEQUENCE [LARGE SCALE GENOMIC DNA]</scope>
    <source>
        <strain evidence="2 3">L-15889</strain>
    </source>
</reference>
<feature type="compositionally biased region" description="Acidic residues" evidence="1">
    <location>
        <begin position="81"/>
        <end position="93"/>
    </location>
</feature>
<feature type="region of interest" description="Disordered" evidence="1">
    <location>
        <begin position="81"/>
        <end position="258"/>
    </location>
</feature>
<organism evidence="2 3">
    <name type="scientific">Daedalea quercina L-15889</name>
    <dbReference type="NCBI Taxonomy" id="1314783"/>
    <lineage>
        <taxon>Eukaryota</taxon>
        <taxon>Fungi</taxon>
        <taxon>Dikarya</taxon>
        <taxon>Basidiomycota</taxon>
        <taxon>Agaricomycotina</taxon>
        <taxon>Agaricomycetes</taxon>
        <taxon>Polyporales</taxon>
        <taxon>Fomitopsis</taxon>
    </lineage>
</organism>
<feature type="compositionally biased region" description="Basic and acidic residues" evidence="1">
    <location>
        <begin position="110"/>
        <end position="131"/>
    </location>
</feature>
<dbReference type="EMBL" id="KV429070">
    <property type="protein sequence ID" value="KZT68015.1"/>
    <property type="molecule type" value="Genomic_DNA"/>
</dbReference>
<gene>
    <name evidence="2" type="ORF">DAEQUDRAFT_728282</name>
</gene>
<protein>
    <submittedName>
        <fullName evidence="2">Uncharacterized protein</fullName>
    </submittedName>
</protein>
<evidence type="ECO:0000256" key="1">
    <source>
        <dbReference type="SAM" id="MobiDB-lite"/>
    </source>
</evidence>
<dbReference type="OrthoDB" id="3251271at2759"/>
<feature type="compositionally biased region" description="Basic and acidic residues" evidence="1">
    <location>
        <begin position="230"/>
        <end position="241"/>
    </location>
</feature>
<evidence type="ECO:0000313" key="2">
    <source>
        <dbReference type="EMBL" id="KZT68015.1"/>
    </source>
</evidence>
<dbReference type="AlphaFoldDB" id="A0A165PBU6"/>
<keyword evidence="3" id="KW-1185">Reference proteome</keyword>
<evidence type="ECO:0000313" key="3">
    <source>
        <dbReference type="Proteomes" id="UP000076727"/>
    </source>
</evidence>
<proteinExistence type="predicted"/>
<feature type="compositionally biased region" description="Low complexity" evidence="1">
    <location>
        <begin position="181"/>
        <end position="198"/>
    </location>
</feature>
<dbReference type="Proteomes" id="UP000076727">
    <property type="component" value="Unassembled WGS sequence"/>
</dbReference>